<sequence length="690" mass="76992">MKRGSNSDDSTPKRRKASQACTVCRKSKTRCELPDAIVSNEKLRCHRCKILNVECSFESSNIIHLSGSTSTVVAANTSVSQPQDTQPKPVQPAPTPTTYTLPSPYEVPRQYPHSINCAKDLIVEDLLPCPFVPWGNMFIPGGFDWTAAPVLSIHELSTNTWLNGRVKKVRPNVRDERLADIISSSQITRLLDIFDTQYLPWLCQVRIPRTDLLDLVCCTIASRHLDPLTQEMLTPRMLMLTEHTLQRRMATEAPSLEFIQALIILAFWTPIANDDGADSYARIKAAIEQSKLLGLDKAPEQVLQLRRLCLESSEDFARAVERSRMCSIISTVEAVQNLGTGKDLVTKRSLQHYKAIELSALSNALERERDLRLSLVGQLMDLADAGRKIVLEGPHTIEPFYEQVQSLLVRMDFLYTPLAPLHVVSTYDSFNFHMLVLQHHGCRLLTTHHALRELRVVLQGHKNQTWIRAKYHGTFIVSLLGRDSIKTAQSMLMIFLTHRNEKQLVACPDSLFNLVAFATTFLIVSNFSMQQMNCAPLGAACDKLISMTVEVLSMLASGPDHVLAKYAHVISRLISVWDRRQESANLQKGSSETNGEQQEALARNAIDATDCPSTDTPETAGTTDSEATTSAPPEDAPMTFDAPSHEEWMEGNGSGSTQPDIFMDPSFWASFMDNMSTTNVDWTATNGSMF</sequence>
<dbReference type="GO" id="GO:0000981">
    <property type="term" value="F:DNA-binding transcription factor activity, RNA polymerase II-specific"/>
    <property type="evidence" value="ECO:0007669"/>
    <property type="project" value="InterPro"/>
</dbReference>
<evidence type="ECO:0000256" key="4">
    <source>
        <dbReference type="ARBA" id="ARBA00023163"/>
    </source>
</evidence>
<dbReference type="GO" id="GO:0008270">
    <property type="term" value="F:zinc ion binding"/>
    <property type="evidence" value="ECO:0007669"/>
    <property type="project" value="InterPro"/>
</dbReference>
<dbReference type="GO" id="GO:0000976">
    <property type="term" value="F:transcription cis-regulatory region binding"/>
    <property type="evidence" value="ECO:0007669"/>
    <property type="project" value="TreeGrafter"/>
</dbReference>
<keyword evidence="5" id="KW-0539">Nucleus</keyword>
<feature type="compositionally biased region" description="Polar residues" evidence="6">
    <location>
        <begin position="611"/>
        <end position="631"/>
    </location>
</feature>
<evidence type="ECO:0000259" key="7">
    <source>
        <dbReference type="PROSITE" id="PS50048"/>
    </source>
</evidence>
<comment type="subcellular location">
    <subcellularLocation>
        <location evidence="1">Nucleus</location>
    </subcellularLocation>
</comment>
<organism evidence="8 9">
    <name type="scientific">Cylindrobasidium torrendii FP15055 ss-10</name>
    <dbReference type="NCBI Taxonomy" id="1314674"/>
    <lineage>
        <taxon>Eukaryota</taxon>
        <taxon>Fungi</taxon>
        <taxon>Dikarya</taxon>
        <taxon>Basidiomycota</taxon>
        <taxon>Agaricomycotina</taxon>
        <taxon>Agaricomycetes</taxon>
        <taxon>Agaricomycetidae</taxon>
        <taxon>Agaricales</taxon>
        <taxon>Marasmiineae</taxon>
        <taxon>Physalacriaceae</taxon>
        <taxon>Cylindrobasidium</taxon>
    </lineage>
</organism>
<dbReference type="Gene3D" id="4.10.240.10">
    <property type="entry name" value="Zn(2)-C6 fungal-type DNA-binding domain"/>
    <property type="match status" value="1"/>
</dbReference>
<dbReference type="AlphaFoldDB" id="A0A0D7BUU2"/>
<dbReference type="EMBL" id="KN880433">
    <property type="protein sequence ID" value="KIY73954.1"/>
    <property type="molecule type" value="Genomic_DNA"/>
</dbReference>
<feature type="region of interest" description="Disordered" evidence="6">
    <location>
        <begin position="605"/>
        <end position="661"/>
    </location>
</feature>
<evidence type="ECO:0000256" key="5">
    <source>
        <dbReference type="ARBA" id="ARBA00023242"/>
    </source>
</evidence>
<dbReference type="PANTHER" id="PTHR31845">
    <property type="entry name" value="FINGER DOMAIN PROTEIN, PUTATIVE-RELATED"/>
    <property type="match status" value="1"/>
</dbReference>
<feature type="domain" description="Zn(2)-C6 fungal-type" evidence="7">
    <location>
        <begin position="20"/>
        <end position="57"/>
    </location>
</feature>
<dbReference type="PROSITE" id="PS50048">
    <property type="entry name" value="ZN2_CY6_FUNGAL_2"/>
    <property type="match status" value="1"/>
</dbReference>
<gene>
    <name evidence="8" type="ORF">CYLTODRAFT_439588</name>
</gene>
<feature type="region of interest" description="Disordered" evidence="6">
    <location>
        <begin position="76"/>
        <end position="97"/>
    </location>
</feature>
<dbReference type="Proteomes" id="UP000054007">
    <property type="component" value="Unassembled WGS sequence"/>
</dbReference>
<evidence type="ECO:0000256" key="6">
    <source>
        <dbReference type="SAM" id="MobiDB-lite"/>
    </source>
</evidence>
<dbReference type="SUPFAM" id="SSF57701">
    <property type="entry name" value="Zn2/Cys6 DNA-binding domain"/>
    <property type="match status" value="1"/>
</dbReference>
<dbReference type="CDD" id="cd00067">
    <property type="entry name" value="GAL4"/>
    <property type="match status" value="1"/>
</dbReference>
<dbReference type="InterPro" id="IPR036864">
    <property type="entry name" value="Zn2-C6_fun-type_DNA-bd_sf"/>
</dbReference>
<evidence type="ECO:0000313" key="8">
    <source>
        <dbReference type="EMBL" id="KIY73954.1"/>
    </source>
</evidence>
<dbReference type="SMART" id="SM00066">
    <property type="entry name" value="GAL4"/>
    <property type="match status" value="1"/>
</dbReference>
<keyword evidence="2" id="KW-0805">Transcription regulation</keyword>
<feature type="compositionally biased region" description="Polar residues" evidence="6">
    <location>
        <begin position="76"/>
        <end position="88"/>
    </location>
</feature>
<evidence type="ECO:0000256" key="3">
    <source>
        <dbReference type="ARBA" id="ARBA00023125"/>
    </source>
</evidence>
<dbReference type="InterPro" id="IPR001138">
    <property type="entry name" value="Zn2Cys6_DnaBD"/>
</dbReference>
<dbReference type="GO" id="GO:0005634">
    <property type="term" value="C:nucleus"/>
    <property type="evidence" value="ECO:0007669"/>
    <property type="project" value="UniProtKB-SubCell"/>
</dbReference>
<dbReference type="InterPro" id="IPR051089">
    <property type="entry name" value="prtT"/>
</dbReference>
<evidence type="ECO:0000256" key="2">
    <source>
        <dbReference type="ARBA" id="ARBA00023015"/>
    </source>
</evidence>
<protein>
    <recommendedName>
        <fullName evidence="7">Zn(2)-C6 fungal-type domain-containing protein</fullName>
    </recommendedName>
</protein>
<evidence type="ECO:0000313" key="9">
    <source>
        <dbReference type="Proteomes" id="UP000054007"/>
    </source>
</evidence>
<evidence type="ECO:0000256" key="1">
    <source>
        <dbReference type="ARBA" id="ARBA00004123"/>
    </source>
</evidence>
<keyword evidence="3" id="KW-0238">DNA-binding</keyword>
<accession>A0A0D7BUU2</accession>
<proteinExistence type="predicted"/>
<keyword evidence="4" id="KW-0804">Transcription</keyword>
<reference evidence="8 9" key="1">
    <citation type="journal article" date="2015" name="Fungal Genet. Biol.">
        <title>Evolution of novel wood decay mechanisms in Agaricales revealed by the genome sequences of Fistulina hepatica and Cylindrobasidium torrendii.</title>
        <authorList>
            <person name="Floudas D."/>
            <person name="Held B.W."/>
            <person name="Riley R."/>
            <person name="Nagy L.G."/>
            <person name="Koehler G."/>
            <person name="Ransdell A.S."/>
            <person name="Younus H."/>
            <person name="Chow J."/>
            <person name="Chiniquy J."/>
            <person name="Lipzen A."/>
            <person name="Tritt A."/>
            <person name="Sun H."/>
            <person name="Haridas S."/>
            <person name="LaButti K."/>
            <person name="Ohm R.A."/>
            <person name="Kues U."/>
            <person name="Blanchette R.A."/>
            <person name="Grigoriev I.V."/>
            <person name="Minto R.E."/>
            <person name="Hibbett D.S."/>
        </authorList>
    </citation>
    <scope>NUCLEOTIDE SEQUENCE [LARGE SCALE GENOMIC DNA]</scope>
    <source>
        <strain evidence="8 9">FP15055 ss-10</strain>
    </source>
</reference>
<dbReference type="STRING" id="1314674.A0A0D7BUU2"/>
<dbReference type="OrthoDB" id="2595934at2759"/>
<dbReference type="CDD" id="cd12148">
    <property type="entry name" value="fungal_TF_MHR"/>
    <property type="match status" value="1"/>
</dbReference>
<dbReference type="PANTHER" id="PTHR31845:SF17">
    <property type="entry name" value="ZN(II)2CYS6 TRANSCRIPTION FACTOR (EUROFUNG)"/>
    <property type="match status" value="1"/>
</dbReference>
<keyword evidence="9" id="KW-1185">Reference proteome</keyword>
<name>A0A0D7BUU2_9AGAR</name>